<dbReference type="PANTHER" id="PTHR33525">
    <property type="match status" value="1"/>
</dbReference>
<dbReference type="SMART" id="SM00267">
    <property type="entry name" value="GGDEF"/>
    <property type="match status" value="1"/>
</dbReference>
<comment type="caution">
    <text evidence="5">The sequence shown here is derived from an EMBL/GenBank/DDBJ whole genome shotgun (WGS) entry which is preliminary data.</text>
</comment>
<feature type="domain" description="GGDEF" evidence="2">
    <location>
        <begin position="377"/>
        <end position="515"/>
    </location>
</feature>
<organism evidence="5 6">
    <name type="scientific">Caldimicrobium thiodismutans</name>
    <dbReference type="NCBI Taxonomy" id="1653476"/>
    <lineage>
        <taxon>Bacteria</taxon>
        <taxon>Pseudomonadati</taxon>
        <taxon>Thermodesulfobacteriota</taxon>
        <taxon>Thermodesulfobacteria</taxon>
        <taxon>Thermodesulfobacteriales</taxon>
        <taxon>Thermodesulfobacteriaceae</taxon>
        <taxon>Caldimicrobium</taxon>
    </lineage>
</organism>
<dbReference type="InterPro" id="IPR000160">
    <property type="entry name" value="GGDEF_dom"/>
</dbReference>
<feature type="domain" description="HDOD" evidence="3">
    <location>
        <begin position="15"/>
        <end position="206"/>
    </location>
</feature>
<dbReference type="PROSITE" id="PS50887">
    <property type="entry name" value="GGDEF"/>
    <property type="match status" value="1"/>
</dbReference>
<proteinExistence type="predicted"/>
<dbReference type="PROSITE" id="PS51833">
    <property type="entry name" value="HDOD"/>
    <property type="match status" value="1"/>
</dbReference>
<dbReference type="AlphaFoldDB" id="A0A2N7PIS9"/>
<name>A0A2N7PIS9_9BACT</name>
<dbReference type="SUPFAM" id="SSF109604">
    <property type="entry name" value="HD-domain/PDEase-like"/>
    <property type="match status" value="1"/>
</dbReference>
<dbReference type="Pfam" id="PF00990">
    <property type="entry name" value="GGDEF"/>
    <property type="match status" value="1"/>
</dbReference>
<dbReference type="EMBL" id="PNIE01000101">
    <property type="protein sequence ID" value="PMP60656.1"/>
    <property type="molecule type" value="Genomic_DNA"/>
</dbReference>
<evidence type="ECO:0000313" key="5">
    <source>
        <dbReference type="EMBL" id="PMP61901.1"/>
    </source>
</evidence>
<sequence>MGELEKLLKKENKTLLPFPKIGIKILQTFLTKSPREIEEFLITEKEIAQILITVANLPKYRKGEVPIENPRQVILVLGEDTAKILALGLISQKLIKQTFNEFSFPKFWARALSQLVAGFYFADLIENYPSHIPISAYLLDFGILVLYLLNPEKYLQVLRLKKEGKSLLSAEEEIFGVNHALVGAEYFENYALPRRFILNIRHHHNENEKEGLPPEILEDFIFLRMIDHAVGSFFSENREERWKEFTKLASNYLTESEIEAFGEIFPKIANPYLEIFNFQEFKLKTFRELEEERQKELEKLRLEEEKKKENLLQLLEEYKDKLLMLSREKRELEERLVLLSEKLEKESIYDNLTGAYQEGYFLKRLKEEMLRAKRYKRVFSLLTVEIDNLEKIAEKYSFSEEENFLKHLSKEFIKSLRRVDLVCSPKEKKNFYILLPETPSQGAMVVARKILRKVEEVANLLYQEKISAYIAVITYEPKNIDPKKEPRASTLLEISKKGLEVLKRKGTHRIILLTINQEIEA</sequence>
<keyword evidence="1" id="KW-0175">Coiled coil</keyword>
<feature type="coiled-coil region" evidence="1">
    <location>
        <begin position="283"/>
        <end position="342"/>
    </location>
</feature>
<dbReference type="Pfam" id="PF08668">
    <property type="entry name" value="HDOD"/>
    <property type="match status" value="1"/>
</dbReference>
<evidence type="ECO:0000313" key="4">
    <source>
        <dbReference type="EMBL" id="PMP60656.1"/>
    </source>
</evidence>
<dbReference type="Gene3D" id="3.30.70.270">
    <property type="match status" value="1"/>
</dbReference>
<dbReference type="InterPro" id="IPR013976">
    <property type="entry name" value="HDOD"/>
</dbReference>
<dbReference type="InterPro" id="IPR052340">
    <property type="entry name" value="RNase_Y/CdgJ"/>
</dbReference>
<dbReference type="PANTHER" id="PTHR33525:SF3">
    <property type="entry name" value="RIBONUCLEASE Y"/>
    <property type="match status" value="1"/>
</dbReference>
<dbReference type="SUPFAM" id="SSF55073">
    <property type="entry name" value="Nucleotide cyclase"/>
    <property type="match status" value="1"/>
</dbReference>
<evidence type="ECO:0000256" key="1">
    <source>
        <dbReference type="SAM" id="Coils"/>
    </source>
</evidence>
<evidence type="ECO:0008006" key="7">
    <source>
        <dbReference type="Google" id="ProtNLM"/>
    </source>
</evidence>
<reference evidence="5 6" key="1">
    <citation type="submission" date="2018-01" db="EMBL/GenBank/DDBJ databases">
        <title>Metagenomic assembled genomes from two thermal pools in the Uzon Caldera, Kamchatka, Russia.</title>
        <authorList>
            <person name="Wilkins L."/>
            <person name="Ettinger C."/>
        </authorList>
    </citation>
    <scope>NUCLEOTIDE SEQUENCE [LARGE SCALE GENOMIC DNA]</scope>
    <source>
        <strain evidence="5">ZAV-15</strain>
    </source>
</reference>
<dbReference type="NCBIfam" id="TIGR00254">
    <property type="entry name" value="GGDEF"/>
    <property type="match status" value="1"/>
</dbReference>
<dbReference type="InterPro" id="IPR029787">
    <property type="entry name" value="Nucleotide_cyclase"/>
</dbReference>
<dbReference type="InterPro" id="IPR043128">
    <property type="entry name" value="Rev_trsase/Diguanyl_cyclase"/>
</dbReference>
<accession>A0A2N7PIS9</accession>
<dbReference type="Proteomes" id="UP000235731">
    <property type="component" value="Unassembled WGS sequence"/>
</dbReference>
<evidence type="ECO:0000259" key="3">
    <source>
        <dbReference type="PROSITE" id="PS51833"/>
    </source>
</evidence>
<evidence type="ECO:0000313" key="6">
    <source>
        <dbReference type="Proteomes" id="UP000235731"/>
    </source>
</evidence>
<dbReference type="EMBL" id="PNIE01000073">
    <property type="protein sequence ID" value="PMP61901.1"/>
    <property type="molecule type" value="Genomic_DNA"/>
</dbReference>
<dbReference type="Gene3D" id="1.10.3210.10">
    <property type="entry name" value="Hypothetical protein af1432"/>
    <property type="match status" value="1"/>
</dbReference>
<protein>
    <recommendedName>
        <fullName evidence="7">Diguanylate cyclase</fullName>
    </recommendedName>
</protein>
<gene>
    <name evidence="5" type="ORF">C0197_05235</name>
    <name evidence="4" type="ORF">C0197_06605</name>
</gene>
<evidence type="ECO:0000259" key="2">
    <source>
        <dbReference type="PROSITE" id="PS50887"/>
    </source>
</evidence>